<accession>X1L119</accession>
<dbReference type="InterPro" id="IPR036844">
    <property type="entry name" value="Hint_dom_sf"/>
</dbReference>
<dbReference type="Gene3D" id="2.170.16.10">
    <property type="entry name" value="Hedgehog/Intein (Hint) domain"/>
    <property type="match status" value="1"/>
</dbReference>
<dbReference type="Pfam" id="PF09989">
    <property type="entry name" value="DUF2229"/>
    <property type="match status" value="1"/>
</dbReference>
<comment type="caution">
    <text evidence="2">The sequence shown here is derived from an EMBL/GenBank/DDBJ whole genome shotgun (WGS) entry which is preliminary data.</text>
</comment>
<organism evidence="2">
    <name type="scientific">marine sediment metagenome</name>
    <dbReference type="NCBI Taxonomy" id="412755"/>
    <lineage>
        <taxon>unclassified sequences</taxon>
        <taxon>metagenomes</taxon>
        <taxon>ecological metagenomes</taxon>
    </lineage>
</organism>
<sequence length="376" mass="43320">MKLGIPRFGLYSDVIKAFLESLGIDVIMAPKITRDIIKAGVANSSDFFCFPFKYTLGQEIWCLEQGATDLIFYNSCGICRLKHYHQIQELTLKELGYHFKMNVATRKNLLKMIRQLGHISRLQAYRRLKGVYSEIRAIEARTYRFLPTRDLKIGIVGEIGCYSADMEILTDRGWRLFKDLDKEDKVLQVDPQTLEMTFVTPGLIYSSWYKGEMIHFKGMQIDLMVTPNHRMLYEGSYKRRRKIKRADELPFGSYIFKAGEWQGGEIEVKHFGPITLTPKQYCKFMGIWLAEGCVSSPDYREKDSCGRAKGGYRKRYYVFITQKKPEVRAKIEELLKEIGITIDYNDYSKSAAGSYSQTTLKTALNIPSSHLVFPGG</sequence>
<dbReference type="Gene3D" id="3.10.28.10">
    <property type="entry name" value="Homing endonucleases"/>
    <property type="match status" value="1"/>
</dbReference>
<protein>
    <recommendedName>
        <fullName evidence="1">Hint domain-containing protein</fullName>
    </recommendedName>
</protein>
<reference evidence="2" key="1">
    <citation type="journal article" date="2014" name="Front. Microbiol.">
        <title>High frequency of phylogenetically diverse reductive dehalogenase-homologous genes in deep subseafloor sedimentary metagenomes.</title>
        <authorList>
            <person name="Kawai M."/>
            <person name="Futagami T."/>
            <person name="Toyoda A."/>
            <person name="Takaki Y."/>
            <person name="Nishi S."/>
            <person name="Hori S."/>
            <person name="Arai W."/>
            <person name="Tsubouchi T."/>
            <person name="Morono Y."/>
            <person name="Uchiyama I."/>
            <person name="Ito T."/>
            <person name="Fujiyama A."/>
            <person name="Inagaki F."/>
            <person name="Takami H."/>
        </authorList>
    </citation>
    <scope>NUCLEOTIDE SEQUENCE</scope>
    <source>
        <strain evidence="2">Expedition CK06-06</strain>
    </source>
</reference>
<dbReference type="SMART" id="SM00306">
    <property type="entry name" value="HintN"/>
    <property type="match status" value="1"/>
</dbReference>
<name>X1L119_9ZZZZ</name>
<evidence type="ECO:0000313" key="2">
    <source>
        <dbReference type="EMBL" id="GAI12997.1"/>
    </source>
</evidence>
<proteinExistence type="predicted"/>
<dbReference type="InterPro" id="IPR018709">
    <property type="entry name" value="CoA_activase_DUF2229"/>
</dbReference>
<dbReference type="SUPFAM" id="SSF51294">
    <property type="entry name" value="Hedgehog/intein (Hint) domain"/>
    <property type="match status" value="1"/>
</dbReference>
<feature type="domain" description="Hint" evidence="1">
    <location>
        <begin position="159"/>
        <end position="259"/>
    </location>
</feature>
<dbReference type="EMBL" id="BARV01006446">
    <property type="protein sequence ID" value="GAI12997.1"/>
    <property type="molecule type" value="Genomic_DNA"/>
</dbReference>
<evidence type="ECO:0000259" key="1">
    <source>
        <dbReference type="SMART" id="SM00306"/>
    </source>
</evidence>
<gene>
    <name evidence="2" type="ORF">S06H3_13205</name>
</gene>
<dbReference type="AlphaFoldDB" id="X1L119"/>
<dbReference type="InterPro" id="IPR003587">
    <property type="entry name" value="Hint_dom_N"/>
</dbReference>
<dbReference type="InterPro" id="IPR027434">
    <property type="entry name" value="Homing_endonucl"/>
</dbReference>